<dbReference type="Proteomes" id="UP000009183">
    <property type="component" value="Chromosome 8"/>
</dbReference>
<dbReference type="PaxDb" id="29760-VIT_08s0040g02720.t01"/>
<gene>
    <name evidence="3" type="ordered locus">VIT_08s0040g02720</name>
</gene>
<reference evidence="4" key="1">
    <citation type="journal article" date="2007" name="Nature">
        <title>The grapevine genome sequence suggests ancestral hexaploidization in major angiosperm phyla.</title>
        <authorList>
            <consortium name="The French-Italian Public Consortium for Grapevine Genome Characterization."/>
            <person name="Jaillon O."/>
            <person name="Aury J.-M."/>
            <person name="Noel B."/>
            <person name="Policriti A."/>
            <person name="Clepet C."/>
            <person name="Casagrande A."/>
            <person name="Choisne N."/>
            <person name="Aubourg S."/>
            <person name="Vitulo N."/>
            <person name="Jubin C."/>
            <person name="Vezzi A."/>
            <person name="Legeai F."/>
            <person name="Hugueney P."/>
            <person name="Dasilva C."/>
            <person name="Horner D."/>
            <person name="Mica E."/>
            <person name="Jublot D."/>
            <person name="Poulain J."/>
            <person name="Bruyere C."/>
            <person name="Billault A."/>
            <person name="Segurens B."/>
            <person name="Gouyvenoux M."/>
            <person name="Ugarte E."/>
            <person name="Cattonaro F."/>
            <person name="Anthouard V."/>
            <person name="Vico V."/>
            <person name="Del Fabbro C."/>
            <person name="Alaux M."/>
            <person name="Di Gaspero G."/>
            <person name="Dumas V."/>
            <person name="Felice N."/>
            <person name="Paillard S."/>
            <person name="Juman I."/>
            <person name="Moroldo M."/>
            <person name="Scalabrin S."/>
            <person name="Canaguier A."/>
            <person name="Le Clainche I."/>
            <person name="Malacrida G."/>
            <person name="Durand E."/>
            <person name="Pesole G."/>
            <person name="Laucou V."/>
            <person name="Chatelet P."/>
            <person name="Merdinoglu D."/>
            <person name="Delledonne M."/>
            <person name="Pezzotti M."/>
            <person name="Lecharny A."/>
            <person name="Scarpelli C."/>
            <person name="Artiguenave F."/>
            <person name="Pe M.E."/>
            <person name="Valle G."/>
            <person name="Morgante M."/>
            <person name="Caboche M."/>
            <person name="Adam-Blondon A.-F."/>
            <person name="Weissenbach J."/>
            <person name="Quetier F."/>
            <person name="Wincker P."/>
        </authorList>
    </citation>
    <scope>NUCLEOTIDE SEQUENCE [LARGE SCALE GENOMIC DNA]</scope>
    <source>
        <strain evidence="4">cv. Pinot noir / PN40024</strain>
    </source>
</reference>
<dbReference type="AlphaFoldDB" id="F6HQX7"/>
<evidence type="ECO:0000256" key="1">
    <source>
        <dbReference type="ARBA" id="ARBA00023098"/>
    </source>
</evidence>
<feature type="transmembrane region" description="Helical" evidence="2">
    <location>
        <begin position="12"/>
        <end position="38"/>
    </location>
</feature>
<proteinExistence type="predicted"/>
<dbReference type="PANTHER" id="PTHR32100">
    <property type="entry name" value="OMEGA-6 FATTY ACID DESATURASE, CHLOROPLASTIC"/>
    <property type="match status" value="1"/>
</dbReference>
<feature type="transmembrane region" description="Helical" evidence="2">
    <location>
        <begin position="63"/>
        <end position="83"/>
    </location>
</feature>
<keyword evidence="2" id="KW-1133">Transmembrane helix</keyword>
<sequence>MPSMITNGLMILLASSYIPLSLSLTSLGNIAITAIILISKDEVFVPKTKSKLGWYSKYLNNPLGRFITLAIQLTLGWPLYLMFNVSGRLYSRFACHYDPHGSIYSNRERLRIRISDADVLAITYGLYRFVCLWMSLADCEWISSVDNIFAAYPPVSATL</sequence>
<dbReference type="eggNOG" id="ENOG502QQNB">
    <property type="taxonomic scope" value="Eukaryota"/>
</dbReference>
<accession>F6HQX7</accession>
<organism evidence="3 4">
    <name type="scientific">Vitis vinifera</name>
    <name type="common">Grape</name>
    <dbReference type="NCBI Taxonomy" id="29760"/>
    <lineage>
        <taxon>Eukaryota</taxon>
        <taxon>Viridiplantae</taxon>
        <taxon>Streptophyta</taxon>
        <taxon>Embryophyta</taxon>
        <taxon>Tracheophyta</taxon>
        <taxon>Spermatophyta</taxon>
        <taxon>Magnoliopsida</taxon>
        <taxon>eudicotyledons</taxon>
        <taxon>Gunneridae</taxon>
        <taxon>Pentapetalae</taxon>
        <taxon>rosids</taxon>
        <taxon>Vitales</taxon>
        <taxon>Vitaceae</taxon>
        <taxon>Viteae</taxon>
        <taxon>Vitis</taxon>
    </lineage>
</organism>
<dbReference type="OrthoDB" id="1461976at2759"/>
<keyword evidence="1" id="KW-0443">Lipid metabolism</keyword>
<protein>
    <submittedName>
        <fullName evidence="3">Uncharacterized protein</fullName>
    </submittedName>
</protein>
<dbReference type="STRING" id="29760.F6HQX7"/>
<dbReference type="GO" id="GO:0006629">
    <property type="term" value="P:lipid metabolic process"/>
    <property type="evidence" value="ECO:0007669"/>
    <property type="project" value="UniProtKB-KW"/>
</dbReference>
<keyword evidence="2" id="KW-0812">Transmembrane</keyword>
<evidence type="ECO:0000313" key="3">
    <source>
        <dbReference type="EMBL" id="CCB57026.1"/>
    </source>
</evidence>
<dbReference type="InParanoid" id="F6HQX7"/>
<dbReference type="HOGENOM" id="CLU_1663856_0_0_1"/>
<dbReference type="InterPro" id="IPR012171">
    <property type="entry name" value="Fatty_acid_desaturase"/>
</dbReference>
<name>F6HQX7_VITVI</name>
<dbReference type="GO" id="GO:0045485">
    <property type="term" value="F:omega-6 fatty acid desaturase activity"/>
    <property type="evidence" value="ECO:0000318"/>
    <property type="project" value="GO_Central"/>
</dbReference>
<keyword evidence="2" id="KW-0472">Membrane</keyword>
<evidence type="ECO:0000256" key="2">
    <source>
        <dbReference type="SAM" id="Phobius"/>
    </source>
</evidence>
<keyword evidence="4" id="KW-1185">Reference proteome</keyword>
<evidence type="ECO:0000313" key="4">
    <source>
        <dbReference type="Proteomes" id="UP000009183"/>
    </source>
</evidence>
<dbReference type="EMBL" id="FN596008">
    <property type="protein sequence ID" value="CCB57026.1"/>
    <property type="molecule type" value="Genomic_DNA"/>
</dbReference>